<name>A0A1D3D5F7_9EIME</name>
<sequence length="508" mass="54067">MAILLRSSTRYAIAFTLLLTSLEIQFIQVSTFYIAPFERLSNLPLSHRLADVGAFFGQEASNGIPGGRKSVACNSALESFSSFFGRRKVSPGSSNEQQPTPQQNQKHARIDLYRLMGIAPESSGSAIAVRAKELQQRLRQLSSGDSVPPDPLLSSLLRDTVTVLQDAQQRAAYSRDNVLPASLSALLDQLPDSSVAHTRSNDEKKQNTSESKATSDDATAEAVPRRPLELFSELFGDGLLGGSSLLTRAKARRIEQTPKQGSDVEAQVTLGFVAAALEGAPSIPITVNRLEACEACTGTGGTGRRKPAPCKACDGRGMKTETRRSSYGVVSTSISCPACGGIGHHPPPRCGNCGGHGRQPCKTTLQVGIPAGVADGALLRVEGQGSAGENGGPRGDLYITVRVEQHSHFTRKGADVHSEESIGIADAALGSKIMVKTIDGEAELTIPPNWQPSQKLILKGRGAKVPGNPHGIRGDHVVTLRVSLPEKITPEESQLLKQLREARKKPGT</sequence>
<dbReference type="PANTHER" id="PTHR43096:SF10">
    <property type="entry name" value="CHAPERONE PROTEIN DNAJ A6, CHLOROPLASTIC"/>
    <property type="match status" value="1"/>
</dbReference>
<evidence type="ECO:0000313" key="10">
    <source>
        <dbReference type="Proteomes" id="UP000095192"/>
    </source>
</evidence>
<feature type="compositionally biased region" description="Polar residues" evidence="6">
    <location>
        <begin position="91"/>
        <end position="105"/>
    </location>
</feature>
<proteinExistence type="predicted"/>
<dbReference type="InterPro" id="IPR036410">
    <property type="entry name" value="HSP_DnaJ_Cys-rich_dom_sf"/>
</dbReference>
<dbReference type="SUPFAM" id="SSF49493">
    <property type="entry name" value="HSP40/DnaJ peptide-binding domain"/>
    <property type="match status" value="2"/>
</dbReference>
<gene>
    <name evidence="9" type="ORF">cyc_06643</name>
</gene>
<evidence type="ECO:0000256" key="3">
    <source>
        <dbReference type="ARBA" id="ARBA00022771"/>
    </source>
</evidence>
<keyword evidence="4 5" id="KW-0862">Zinc</keyword>
<dbReference type="GO" id="GO:0031072">
    <property type="term" value="F:heat shock protein binding"/>
    <property type="evidence" value="ECO:0007669"/>
    <property type="project" value="InterPro"/>
</dbReference>
<dbReference type="GO" id="GO:0042026">
    <property type="term" value="P:protein refolding"/>
    <property type="evidence" value="ECO:0007669"/>
    <property type="project" value="TreeGrafter"/>
</dbReference>
<dbReference type="GO" id="GO:0005737">
    <property type="term" value="C:cytoplasm"/>
    <property type="evidence" value="ECO:0007669"/>
    <property type="project" value="TreeGrafter"/>
</dbReference>
<keyword evidence="7" id="KW-0812">Transmembrane</keyword>
<keyword evidence="7" id="KW-0472">Membrane</keyword>
<dbReference type="AlphaFoldDB" id="A0A1D3D5F7"/>
<keyword evidence="7" id="KW-1133">Transmembrane helix</keyword>
<dbReference type="InterPro" id="IPR008971">
    <property type="entry name" value="HSP40/DnaJ_pept-bd"/>
</dbReference>
<evidence type="ECO:0000256" key="4">
    <source>
        <dbReference type="ARBA" id="ARBA00022833"/>
    </source>
</evidence>
<dbReference type="GO" id="GO:0051082">
    <property type="term" value="F:unfolded protein binding"/>
    <property type="evidence" value="ECO:0007669"/>
    <property type="project" value="InterPro"/>
</dbReference>
<evidence type="ECO:0000256" key="1">
    <source>
        <dbReference type="ARBA" id="ARBA00022723"/>
    </source>
</evidence>
<evidence type="ECO:0000256" key="5">
    <source>
        <dbReference type="PROSITE-ProRule" id="PRU00546"/>
    </source>
</evidence>
<dbReference type="Pfam" id="PF01556">
    <property type="entry name" value="DnaJ_C"/>
    <property type="match status" value="1"/>
</dbReference>
<evidence type="ECO:0000259" key="8">
    <source>
        <dbReference type="PROSITE" id="PS51188"/>
    </source>
</evidence>
<reference evidence="9 10" key="1">
    <citation type="journal article" date="2016" name="BMC Genomics">
        <title>Comparative genomics reveals Cyclospora cayetanensis possesses coccidia-like metabolism and invasion components but unique surface antigens.</title>
        <authorList>
            <person name="Liu S."/>
            <person name="Wang L."/>
            <person name="Zheng H."/>
            <person name="Xu Z."/>
            <person name="Roellig D.M."/>
            <person name="Li N."/>
            <person name="Frace M.A."/>
            <person name="Tang K."/>
            <person name="Arrowood M.J."/>
            <person name="Moss D.M."/>
            <person name="Zhang L."/>
            <person name="Feng Y."/>
            <person name="Xiao L."/>
        </authorList>
    </citation>
    <scope>NUCLEOTIDE SEQUENCE [LARGE SCALE GENOMIC DNA]</scope>
    <source>
        <strain evidence="9 10">CHN_HEN01</strain>
    </source>
</reference>
<feature type="domain" description="CR-type" evidence="8">
    <location>
        <begin position="280"/>
        <end position="362"/>
    </location>
</feature>
<feature type="region of interest" description="Disordered" evidence="6">
    <location>
        <begin position="193"/>
        <end position="223"/>
    </location>
</feature>
<dbReference type="Gene3D" id="2.60.260.20">
    <property type="entry name" value="Urease metallochaperone UreE, N-terminal domain"/>
    <property type="match status" value="2"/>
</dbReference>
<evidence type="ECO:0000256" key="2">
    <source>
        <dbReference type="ARBA" id="ARBA00022737"/>
    </source>
</evidence>
<evidence type="ECO:0000256" key="6">
    <source>
        <dbReference type="SAM" id="MobiDB-lite"/>
    </source>
</evidence>
<dbReference type="PANTHER" id="PTHR43096">
    <property type="entry name" value="DNAJ HOMOLOG 1, MITOCHONDRIAL-RELATED"/>
    <property type="match status" value="1"/>
</dbReference>
<dbReference type="Gene3D" id="2.10.230.10">
    <property type="entry name" value="Heat shock protein DnaJ, cysteine-rich domain"/>
    <property type="match status" value="1"/>
</dbReference>
<dbReference type="VEuPathDB" id="ToxoDB:cyc_06643"/>
<dbReference type="PROSITE" id="PS51188">
    <property type="entry name" value="ZF_CR"/>
    <property type="match status" value="1"/>
</dbReference>
<dbReference type="VEuPathDB" id="ToxoDB:LOC34622762"/>
<dbReference type="GO" id="GO:0008270">
    <property type="term" value="F:zinc ion binding"/>
    <property type="evidence" value="ECO:0007669"/>
    <property type="project" value="UniProtKB-KW"/>
</dbReference>
<dbReference type="CDD" id="cd10719">
    <property type="entry name" value="DnaJ_zf"/>
    <property type="match status" value="1"/>
</dbReference>
<accession>A0A1D3D5F7</accession>
<keyword evidence="1 5" id="KW-0479">Metal-binding</keyword>
<comment type="caution">
    <text evidence="9">The sequence shown here is derived from an EMBL/GenBank/DDBJ whole genome shotgun (WGS) entry which is preliminary data.</text>
</comment>
<evidence type="ECO:0000313" key="9">
    <source>
        <dbReference type="EMBL" id="OEH78666.1"/>
    </source>
</evidence>
<feature type="region of interest" description="Disordered" evidence="6">
    <location>
        <begin position="86"/>
        <end position="106"/>
    </location>
</feature>
<organism evidence="9 10">
    <name type="scientific">Cyclospora cayetanensis</name>
    <dbReference type="NCBI Taxonomy" id="88456"/>
    <lineage>
        <taxon>Eukaryota</taxon>
        <taxon>Sar</taxon>
        <taxon>Alveolata</taxon>
        <taxon>Apicomplexa</taxon>
        <taxon>Conoidasida</taxon>
        <taxon>Coccidia</taxon>
        <taxon>Eucoccidiorida</taxon>
        <taxon>Eimeriorina</taxon>
        <taxon>Eimeriidae</taxon>
        <taxon>Cyclospora</taxon>
    </lineage>
</organism>
<dbReference type="InParanoid" id="A0A1D3D5F7"/>
<dbReference type="CDD" id="cd10747">
    <property type="entry name" value="DnaJ_C"/>
    <property type="match status" value="1"/>
</dbReference>
<protein>
    <submittedName>
        <fullName evidence="9">DnaJ domain-containing protein</fullName>
    </submittedName>
</protein>
<evidence type="ECO:0000256" key="7">
    <source>
        <dbReference type="SAM" id="Phobius"/>
    </source>
</evidence>
<dbReference type="InterPro" id="IPR002939">
    <property type="entry name" value="DnaJ_C"/>
</dbReference>
<dbReference type="InterPro" id="IPR001305">
    <property type="entry name" value="HSP_DnaJ_Cys-rich_dom"/>
</dbReference>
<keyword evidence="3 5" id="KW-0863">Zinc-finger</keyword>
<dbReference type="FunFam" id="2.60.260.20:FF:000005">
    <property type="entry name" value="Chaperone protein dnaJ 1, mitochondrial"/>
    <property type="match status" value="1"/>
</dbReference>
<dbReference type="Proteomes" id="UP000095192">
    <property type="component" value="Unassembled WGS sequence"/>
</dbReference>
<dbReference type="EMBL" id="JROU02000656">
    <property type="protein sequence ID" value="OEH78666.1"/>
    <property type="molecule type" value="Genomic_DNA"/>
</dbReference>
<dbReference type="SUPFAM" id="SSF57938">
    <property type="entry name" value="DnaJ/Hsp40 cysteine-rich domain"/>
    <property type="match status" value="1"/>
</dbReference>
<feature type="transmembrane region" description="Helical" evidence="7">
    <location>
        <begin position="12"/>
        <end position="35"/>
    </location>
</feature>
<keyword evidence="10" id="KW-1185">Reference proteome</keyword>
<feature type="zinc finger region" description="CR-type" evidence="5">
    <location>
        <begin position="280"/>
        <end position="362"/>
    </location>
</feature>
<keyword evidence="2" id="KW-0677">Repeat</keyword>